<reference evidence="2" key="1">
    <citation type="journal article" date="2014" name="Int. J. Syst. Evol. Microbiol.">
        <title>Complete genome sequence of Corynebacterium casei LMG S-19264T (=DSM 44701T), isolated from a smear-ripened cheese.</title>
        <authorList>
            <consortium name="US DOE Joint Genome Institute (JGI-PGF)"/>
            <person name="Walter F."/>
            <person name="Albersmeier A."/>
            <person name="Kalinowski J."/>
            <person name="Ruckert C."/>
        </authorList>
    </citation>
    <scope>NUCLEOTIDE SEQUENCE</scope>
    <source>
        <strain evidence="2">CGMCC 1.15371</strain>
    </source>
</reference>
<feature type="domain" description="GP-PDE" evidence="1">
    <location>
        <begin position="3"/>
        <end position="239"/>
    </location>
</feature>
<reference evidence="2" key="2">
    <citation type="submission" date="2020-09" db="EMBL/GenBank/DDBJ databases">
        <authorList>
            <person name="Sun Q."/>
            <person name="Zhou Y."/>
        </authorList>
    </citation>
    <scope>NUCLEOTIDE SEQUENCE</scope>
    <source>
        <strain evidence="2">CGMCC 1.15371</strain>
    </source>
</reference>
<dbReference type="EMBL" id="BMIR01000006">
    <property type="protein sequence ID" value="GGE37880.1"/>
    <property type="molecule type" value="Genomic_DNA"/>
</dbReference>
<dbReference type="AlphaFoldDB" id="A0A8J2VRH0"/>
<evidence type="ECO:0000313" key="3">
    <source>
        <dbReference type="Proteomes" id="UP000628775"/>
    </source>
</evidence>
<dbReference type="PANTHER" id="PTHR46211:SF1">
    <property type="entry name" value="GLYCEROPHOSPHODIESTER PHOSPHODIESTERASE, CYTOPLASMIC"/>
    <property type="match status" value="1"/>
</dbReference>
<comment type="caution">
    <text evidence="2">The sequence shown here is derived from an EMBL/GenBank/DDBJ whole genome shotgun (WGS) entry which is preliminary data.</text>
</comment>
<gene>
    <name evidence="2" type="primary">glpQ</name>
    <name evidence="2" type="ORF">GCM10011391_15840</name>
</gene>
<dbReference type="Proteomes" id="UP000628775">
    <property type="component" value="Unassembled WGS sequence"/>
</dbReference>
<dbReference type="InterPro" id="IPR017946">
    <property type="entry name" value="PLC-like_Pdiesterase_TIM-brl"/>
</dbReference>
<evidence type="ECO:0000259" key="1">
    <source>
        <dbReference type="PROSITE" id="PS51704"/>
    </source>
</evidence>
<dbReference type="Pfam" id="PF03009">
    <property type="entry name" value="GDPD"/>
    <property type="match status" value="1"/>
</dbReference>
<evidence type="ECO:0000313" key="2">
    <source>
        <dbReference type="EMBL" id="GGE37880.1"/>
    </source>
</evidence>
<dbReference type="RefSeq" id="WP_188691811.1">
    <property type="nucleotide sequence ID" value="NZ_BMIR01000006.1"/>
</dbReference>
<sequence length="244" mass="28109">MRTKIFAHRGASGKAPENTMTAFKKAAEEGADGIELDVHLTRDRIPIVIHDETVDRTTDGYGFVKDYSLEGLKKLSAGHWKGWKFRHEQIPTLEEVLKWLSKTELTLIVEFKNNILPYKGLEQKTIHLLEKYHMLERTIFSSFNHNSLFKVKELYKQAETAALYGKPIASPAQYAKTIRVDGLHPSFRLINQPLIQNLHANGIKVRPYTVNSQRIMETLFSWKIDGLITDYPARARDSLHRIRL</sequence>
<dbReference type="InterPro" id="IPR030395">
    <property type="entry name" value="GP_PDE_dom"/>
</dbReference>
<proteinExistence type="predicted"/>
<dbReference type="PROSITE" id="PS51704">
    <property type="entry name" value="GP_PDE"/>
    <property type="match status" value="1"/>
</dbReference>
<dbReference type="PANTHER" id="PTHR46211">
    <property type="entry name" value="GLYCEROPHOSPHORYL DIESTER PHOSPHODIESTERASE"/>
    <property type="match status" value="1"/>
</dbReference>
<dbReference type="CDD" id="cd08563">
    <property type="entry name" value="GDPD_TtGDE_like"/>
    <property type="match status" value="1"/>
</dbReference>
<keyword evidence="3" id="KW-1185">Reference proteome</keyword>
<dbReference type="Gene3D" id="3.20.20.190">
    <property type="entry name" value="Phosphatidylinositol (PI) phosphodiesterase"/>
    <property type="match status" value="1"/>
</dbReference>
<dbReference type="GO" id="GO:0006629">
    <property type="term" value="P:lipid metabolic process"/>
    <property type="evidence" value="ECO:0007669"/>
    <property type="project" value="InterPro"/>
</dbReference>
<protein>
    <submittedName>
        <fullName evidence="2">Glycerophosphoryl diester phosphodiesterase</fullName>
    </submittedName>
</protein>
<name>A0A8J2VRH0_9BACL</name>
<organism evidence="2 3">
    <name type="scientific">Pullulanibacillus camelliae</name>
    <dbReference type="NCBI Taxonomy" id="1707096"/>
    <lineage>
        <taxon>Bacteria</taxon>
        <taxon>Bacillati</taxon>
        <taxon>Bacillota</taxon>
        <taxon>Bacilli</taxon>
        <taxon>Bacillales</taxon>
        <taxon>Sporolactobacillaceae</taxon>
        <taxon>Pullulanibacillus</taxon>
    </lineage>
</organism>
<dbReference type="SUPFAM" id="SSF51695">
    <property type="entry name" value="PLC-like phosphodiesterases"/>
    <property type="match status" value="1"/>
</dbReference>
<dbReference type="GO" id="GO:0008081">
    <property type="term" value="F:phosphoric diester hydrolase activity"/>
    <property type="evidence" value="ECO:0007669"/>
    <property type="project" value="InterPro"/>
</dbReference>
<accession>A0A8J2VRH0</accession>